<evidence type="ECO:0000313" key="1">
    <source>
        <dbReference type="EMBL" id="ATL31263.1"/>
    </source>
</evidence>
<accession>A0A291QII3</accession>
<dbReference type="Proteomes" id="UP000221011">
    <property type="component" value="Chromosome"/>
</dbReference>
<protein>
    <submittedName>
        <fullName evidence="1">Uncharacterized protein</fullName>
    </submittedName>
</protein>
<gene>
    <name evidence="1" type="ORF">KY5_6245</name>
</gene>
<proteinExistence type="predicted"/>
<dbReference type="KEGG" id="sfk:KY5_6245"/>
<reference evidence="1 2" key="1">
    <citation type="submission" date="2017-08" db="EMBL/GenBank/DDBJ databases">
        <title>Complete Genome Sequence of Streptomyces formicae KY5, the formicamycin producer.</title>
        <authorList>
            <person name="Holmes N.A."/>
            <person name="Devine R."/>
            <person name="Qin Z."/>
            <person name="Seipke R.F."/>
            <person name="Wilkinson B."/>
            <person name="Hutchings M.I."/>
        </authorList>
    </citation>
    <scope>NUCLEOTIDE SEQUENCE [LARGE SCALE GENOMIC DNA]</scope>
    <source>
        <strain evidence="1 2">KY5</strain>
    </source>
</reference>
<dbReference type="AlphaFoldDB" id="A0A291QII3"/>
<name>A0A291QII3_9ACTN</name>
<sequence>MFRIREQAHLPAHTIDTLAFAHRVRGGPFPTGCNLDNLVKENLGEIRRKLRFPTFAPGLRPGGMSGMSPERHDADPREDASLVARTWEAMVTTRTLAWGAGKPFWTHLDGDTRPGSAELVDEHIAELTGEQPQIEAAEWAARIREEGRIMRPTTPSINSLLLANLAAACIPAPEPVRIIADLLQTAGEIPSARVLQAEDLYMACQYLGTQQNLDVRHRSTTGKTLTKPLREPVAWALWQLAQPEWTAAQRHWREEARTTATGHVRLRELKKERERIRGRLAALVD</sequence>
<dbReference type="RefSeq" id="WP_098245423.1">
    <property type="nucleotide sequence ID" value="NZ_CP022685.1"/>
</dbReference>
<evidence type="ECO:0000313" key="2">
    <source>
        <dbReference type="Proteomes" id="UP000221011"/>
    </source>
</evidence>
<organism evidence="1 2">
    <name type="scientific">Streptomyces formicae</name>
    <dbReference type="NCBI Taxonomy" id="1616117"/>
    <lineage>
        <taxon>Bacteria</taxon>
        <taxon>Bacillati</taxon>
        <taxon>Actinomycetota</taxon>
        <taxon>Actinomycetes</taxon>
        <taxon>Kitasatosporales</taxon>
        <taxon>Streptomycetaceae</taxon>
        <taxon>Streptomyces</taxon>
    </lineage>
</organism>
<dbReference type="EMBL" id="CP022685">
    <property type="protein sequence ID" value="ATL31263.1"/>
    <property type="molecule type" value="Genomic_DNA"/>
</dbReference>
<keyword evidence="2" id="KW-1185">Reference proteome</keyword>